<dbReference type="Pfam" id="PF00383">
    <property type="entry name" value="dCMP_cyt_deam_1"/>
    <property type="match status" value="1"/>
</dbReference>
<evidence type="ECO:0000313" key="4">
    <source>
        <dbReference type="EMBL" id="ASK78710.1"/>
    </source>
</evidence>
<dbReference type="GO" id="GO:0008835">
    <property type="term" value="F:diaminohydroxyphosphoribosylaminopyrimidine deaminase activity"/>
    <property type="evidence" value="ECO:0007669"/>
    <property type="project" value="TreeGrafter"/>
</dbReference>
<dbReference type="CDD" id="cd01284">
    <property type="entry name" value="Riboflavin_deaminase-reductase"/>
    <property type="match status" value="1"/>
</dbReference>
<name>A0A220VEL1_9GAMM</name>
<dbReference type="GO" id="GO:0008270">
    <property type="term" value="F:zinc ion binding"/>
    <property type="evidence" value="ECO:0007669"/>
    <property type="project" value="InterPro"/>
</dbReference>
<sequence>MNNLDSFFMETALEHSKKSLPDCEPNPPVGCVIVLDNKIIAKGFTQKPGQAHAEVNALEEIKDKTILEQATIYVTLEPCSFQGRTPSCAKTLSKLRPKEVVVGMIDPDSRNNGKGIKILNDAGIPTRVGILENKIRNFISPFLNKS</sequence>
<keyword evidence="5" id="KW-1185">Reference proteome</keyword>
<proteinExistence type="predicted"/>
<dbReference type="InterPro" id="IPR016192">
    <property type="entry name" value="APOBEC/CMP_deaminase_Zn-bd"/>
</dbReference>
<dbReference type="Gene3D" id="3.40.140.10">
    <property type="entry name" value="Cytidine Deaminase, domain 2"/>
    <property type="match status" value="1"/>
</dbReference>
<dbReference type="PANTHER" id="PTHR11079:SF162">
    <property type="entry name" value="RIBOFLAVIN BIOSYNTHESIS PROTEIN PYRD, CHLOROPLASTIC"/>
    <property type="match status" value="1"/>
</dbReference>
<gene>
    <name evidence="4" type="ORF">CF386_06720</name>
</gene>
<dbReference type="Proteomes" id="UP000242175">
    <property type="component" value="Chromosome large"/>
</dbReference>
<dbReference type="PROSITE" id="PS00903">
    <property type="entry name" value="CYT_DCMP_DEAMINASES_1"/>
    <property type="match status" value="1"/>
</dbReference>
<evidence type="ECO:0000313" key="5">
    <source>
        <dbReference type="Proteomes" id="UP000242175"/>
    </source>
</evidence>
<keyword evidence="2" id="KW-0862">Zinc</keyword>
<reference evidence="4 5" key="1">
    <citation type="journal article" date="2016" name="Int. J. Syst. Evol. Microbiol.">
        <title>Paraphotobacterium marinum gen. nov., sp. nov., a member of the family Vibrionaceae, isolated from surface seawater.</title>
        <authorList>
            <person name="Huang Z."/>
            <person name="Dong C."/>
            <person name="Shao Z."/>
        </authorList>
    </citation>
    <scope>NUCLEOTIDE SEQUENCE [LARGE SCALE GENOMIC DNA]</scope>
    <source>
        <strain evidence="4 5">NSCS20N07D</strain>
    </source>
</reference>
<evidence type="ECO:0000256" key="1">
    <source>
        <dbReference type="ARBA" id="ARBA00022723"/>
    </source>
</evidence>
<organism evidence="4 5">
    <name type="scientific">Paraphotobacterium marinum</name>
    <dbReference type="NCBI Taxonomy" id="1755811"/>
    <lineage>
        <taxon>Bacteria</taxon>
        <taxon>Pseudomonadati</taxon>
        <taxon>Pseudomonadota</taxon>
        <taxon>Gammaproteobacteria</taxon>
        <taxon>Vibrionales</taxon>
        <taxon>Vibrionaceae</taxon>
        <taxon>Paraphotobacterium</taxon>
    </lineage>
</organism>
<evidence type="ECO:0000259" key="3">
    <source>
        <dbReference type="PROSITE" id="PS51747"/>
    </source>
</evidence>
<dbReference type="SUPFAM" id="SSF53927">
    <property type="entry name" value="Cytidine deaminase-like"/>
    <property type="match status" value="1"/>
</dbReference>
<keyword evidence="1" id="KW-0479">Metal-binding</keyword>
<dbReference type="PROSITE" id="PS51747">
    <property type="entry name" value="CYT_DCMP_DEAMINASES_2"/>
    <property type="match status" value="1"/>
</dbReference>
<dbReference type="InterPro" id="IPR002125">
    <property type="entry name" value="CMP_dCMP_dom"/>
</dbReference>
<protein>
    <submittedName>
        <fullName evidence="4">Riboflavin-specific deaminase</fullName>
    </submittedName>
</protein>
<dbReference type="KEGG" id="pmai:CF386_06720"/>
<dbReference type="AlphaFoldDB" id="A0A220VEL1"/>
<accession>A0A220VEL1</accession>
<dbReference type="OrthoDB" id="9800865at2"/>
<dbReference type="PANTHER" id="PTHR11079">
    <property type="entry name" value="CYTOSINE DEAMINASE FAMILY MEMBER"/>
    <property type="match status" value="1"/>
</dbReference>
<dbReference type="InterPro" id="IPR016193">
    <property type="entry name" value="Cytidine_deaminase-like"/>
</dbReference>
<dbReference type="EMBL" id="CP022355">
    <property type="protein sequence ID" value="ASK78710.1"/>
    <property type="molecule type" value="Genomic_DNA"/>
</dbReference>
<dbReference type="RefSeq" id="WP_089073618.1">
    <property type="nucleotide sequence ID" value="NZ_CBCSAM010000001.1"/>
</dbReference>
<evidence type="ECO:0000256" key="2">
    <source>
        <dbReference type="ARBA" id="ARBA00022833"/>
    </source>
</evidence>
<feature type="domain" description="CMP/dCMP-type deaminase" evidence="3">
    <location>
        <begin position="3"/>
        <end position="126"/>
    </location>
</feature>